<dbReference type="EC" id="6.1.1.11" evidence="12"/>
<dbReference type="InterPro" id="IPR006195">
    <property type="entry name" value="aa-tRNA-synth_II"/>
</dbReference>
<proteinExistence type="inferred from homology"/>
<dbReference type="InterPro" id="IPR002314">
    <property type="entry name" value="aa-tRNA-synt_IIb"/>
</dbReference>
<dbReference type="GO" id="GO:0004828">
    <property type="term" value="F:serine-tRNA ligase activity"/>
    <property type="evidence" value="ECO:0007669"/>
    <property type="project" value="UniProtKB-UniRule"/>
</dbReference>
<dbReference type="InterPro" id="IPR015866">
    <property type="entry name" value="Ser-tRNA-synth_1_N"/>
</dbReference>
<dbReference type="Gene3D" id="1.10.287.40">
    <property type="entry name" value="Serine-tRNA synthetase, tRNA binding domain"/>
    <property type="match status" value="1"/>
</dbReference>
<dbReference type="AlphaFoldDB" id="A0A7V5U2S6"/>
<comment type="catalytic activity">
    <reaction evidence="10 12">
        <text>tRNA(Sec) + L-serine + ATP = L-seryl-tRNA(Sec) + AMP + diphosphate + H(+)</text>
        <dbReference type="Rhea" id="RHEA:42580"/>
        <dbReference type="Rhea" id="RHEA-COMP:9742"/>
        <dbReference type="Rhea" id="RHEA-COMP:10128"/>
        <dbReference type="ChEBI" id="CHEBI:15378"/>
        <dbReference type="ChEBI" id="CHEBI:30616"/>
        <dbReference type="ChEBI" id="CHEBI:33019"/>
        <dbReference type="ChEBI" id="CHEBI:33384"/>
        <dbReference type="ChEBI" id="CHEBI:78442"/>
        <dbReference type="ChEBI" id="CHEBI:78533"/>
        <dbReference type="ChEBI" id="CHEBI:456215"/>
        <dbReference type="EC" id="6.1.1.11"/>
    </reaction>
</comment>
<name>A0A7V5U2S6_9BACT</name>
<dbReference type="Gene3D" id="3.30.930.10">
    <property type="entry name" value="Bira Bifunctional Protein, Domain 2"/>
    <property type="match status" value="1"/>
</dbReference>
<feature type="binding site" evidence="12 14">
    <location>
        <begin position="348"/>
        <end position="351"/>
    </location>
    <ligand>
        <name>ATP</name>
        <dbReference type="ChEBI" id="CHEBI:30616"/>
    </ligand>
</feature>
<evidence type="ECO:0000256" key="11">
    <source>
        <dbReference type="ARBA" id="ARBA00048823"/>
    </source>
</evidence>
<keyword evidence="8 12" id="KW-0648">Protein biosynthesis</keyword>
<feature type="binding site" evidence="13">
    <location>
        <position position="261"/>
    </location>
    <ligand>
        <name>L-serine</name>
        <dbReference type="ChEBI" id="CHEBI:33384"/>
    </ligand>
</feature>
<evidence type="ECO:0000256" key="15">
    <source>
        <dbReference type="SAM" id="Coils"/>
    </source>
</evidence>
<feature type="domain" description="Aminoacyl-transfer RNA synthetases class-II family profile" evidence="16">
    <location>
        <begin position="138"/>
        <end position="409"/>
    </location>
</feature>
<dbReference type="InterPro" id="IPR042103">
    <property type="entry name" value="SerRS_1_N_sf"/>
</dbReference>
<comment type="pathway">
    <text evidence="2 12">Aminoacyl-tRNA biosynthesis; selenocysteinyl-tRNA(Sec) biosynthesis; L-seryl-tRNA(Sec) from L-serine and tRNA(Sec): step 1/1.</text>
</comment>
<organism evidence="17">
    <name type="scientific">Thermodesulfatator atlanticus</name>
    <dbReference type="NCBI Taxonomy" id="501497"/>
    <lineage>
        <taxon>Bacteria</taxon>
        <taxon>Pseudomonadati</taxon>
        <taxon>Thermodesulfobacteriota</taxon>
        <taxon>Thermodesulfobacteria</taxon>
        <taxon>Thermodesulfobacteriales</taxon>
        <taxon>Thermodesulfatatoraceae</taxon>
        <taxon>Thermodesulfatator</taxon>
    </lineage>
</organism>
<keyword evidence="5 12" id="KW-0436">Ligase</keyword>
<evidence type="ECO:0000256" key="5">
    <source>
        <dbReference type="ARBA" id="ARBA00022598"/>
    </source>
</evidence>
<keyword evidence="9 12" id="KW-0030">Aminoacyl-tRNA synthetase</keyword>
<feature type="coiled-coil region" evidence="15">
    <location>
        <begin position="30"/>
        <end position="102"/>
    </location>
</feature>
<dbReference type="InterPro" id="IPR010978">
    <property type="entry name" value="tRNA-bd_arm"/>
</dbReference>
<comment type="catalytic activity">
    <reaction evidence="11 12">
        <text>tRNA(Ser) + L-serine + ATP = L-seryl-tRNA(Ser) + AMP + diphosphate + H(+)</text>
        <dbReference type="Rhea" id="RHEA:12292"/>
        <dbReference type="Rhea" id="RHEA-COMP:9669"/>
        <dbReference type="Rhea" id="RHEA-COMP:9703"/>
        <dbReference type="ChEBI" id="CHEBI:15378"/>
        <dbReference type="ChEBI" id="CHEBI:30616"/>
        <dbReference type="ChEBI" id="CHEBI:33019"/>
        <dbReference type="ChEBI" id="CHEBI:33384"/>
        <dbReference type="ChEBI" id="CHEBI:78442"/>
        <dbReference type="ChEBI" id="CHEBI:78533"/>
        <dbReference type="ChEBI" id="CHEBI:456215"/>
        <dbReference type="EC" id="6.1.1.11"/>
    </reaction>
</comment>
<protein>
    <recommendedName>
        <fullName evidence="12">Serine--tRNA ligase</fullName>
        <ecNumber evidence="12">6.1.1.11</ecNumber>
    </recommendedName>
    <alternativeName>
        <fullName evidence="12">Seryl-tRNA synthetase</fullName>
        <shortName evidence="12">SerRS</shortName>
    </alternativeName>
    <alternativeName>
        <fullName evidence="12">Seryl-tRNA(Ser/Sec) synthetase</fullName>
    </alternativeName>
</protein>
<dbReference type="EMBL" id="DROK01000183">
    <property type="protein sequence ID" value="HHI97457.1"/>
    <property type="molecule type" value="Genomic_DNA"/>
</dbReference>
<feature type="binding site" evidence="13">
    <location>
        <position position="382"/>
    </location>
    <ligand>
        <name>L-serine</name>
        <dbReference type="ChEBI" id="CHEBI:33384"/>
    </ligand>
</feature>
<dbReference type="HAMAP" id="MF_00176">
    <property type="entry name" value="Ser_tRNA_synth_type1"/>
    <property type="match status" value="1"/>
</dbReference>
<dbReference type="PIRSF" id="PIRSF001529">
    <property type="entry name" value="Ser-tRNA-synth_IIa"/>
    <property type="match status" value="1"/>
</dbReference>
<dbReference type="Pfam" id="PF02403">
    <property type="entry name" value="Seryl_tRNA_N"/>
    <property type="match status" value="1"/>
</dbReference>
<reference evidence="17" key="1">
    <citation type="journal article" date="2020" name="mSystems">
        <title>Genome- and Community-Level Interaction Insights into Carbon Utilization and Element Cycling Functions of Hydrothermarchaeota in Hydrothermal Sediment.</title>
        <authorList>
            <person name="Zhou Z."/>
            <person name="Liu Y."/>
            <person name="Xu W."/>
            <person name="Pan J."/>
            <person name="Luo Z.H."/>
            <person name="Li M."/>
        </authorList>
    </citation>
    <scope>NUCLEOTIDE SEQUENCE [LARGE SCALE GENOMIC DNA]</scope>
    <source>
        <strain evidence="17">HyVt-533</strain>
    </source>
</reference>
<evidence type="ECO:0000313" key="17">
    <source>
        <dbReference type="EMBL" id="HHI97457.1"/>
    </source>
</evidence>
<accession>A0A7V5U2S6</accession>
<feature type="binding site" evidence="13">
    <location>
        <position position="230"/>
    </location>
    <ligand>
        <name>L-serine</name>
        <dbReference type="ChEBI" id="CHEBI:33384"/>
    </ligand>
</feature>
<keyword evidence="4 12" id="KW-0963">Cytoplasm</keyword>
<evidence type="ECO:0000256" key="13">
    <source>
        <dbReference type="PIRSR" id="PIRSR001529-1"/>
    </source>
</evidence>
<evidence type="ECO:0000256" key="14">
    <source>
        <dbReference type="PIRSR" id="PIRSR001529-2"/>
    </source>
</evidence>
<gene>
    <name evidence="12" type="primary">serS</name>
    <name evidence="17" type="ORF">ENJ96_06355</name>
</gene>
<evidence type="ECO:0000256" key="3">
    <source>
        <dbReference type="ARBA" id="ARBA00010728"/>
    </source>
</evidence>
<dbReference type="CDD" id="cd00770">
    <property type="entry name" value="SerRS_core"/>
    <property type="match status" value="1"/>
</dbReference>
<feature type="binding site" evidence="12">
    <location>
        <begin position="230"/>
        <end position="232"/>
    </location>
    <ligand>
        <name>L-serine</name>
        <dbReference type="ChEBI" id="CHEBI:33384"/>
    </ligand>
</feature>
<dbReference type="NCBIfam" id="TIGR00414">
    <property type="entry name" value="serS"/>
    <property type="match status" value="1"/>
</dbReference>
<comment type="subunit">
    <text evidence="12">Homodimer. The tRNA molecule binds across the dimer.</text>
</comment>
<evidence type="ECO:0000256" key="10">
    <source>
        <dbReference type="ARBA" id="ARBA00047929"/>
    </source>
</evidence>
<comment type="subcellular location">
    <subcellularLocation>
        <location evidence="1 12">Cytoplasm</location>
    </subcellularLocation>
</comment>
<dbReference type="InterPro" id="IPR033729">
    <property type="entry name" value="SerRS_core"/>
</dbReference>
<keyword evidence="7 12" id="KW-0067">ATP-binding</keyword>
<feature type="binding site" evidence="12">
    <location>
        <position position="384"/>
    </location>
    <ligand>
        <name>L-serine</name>
        <dbReference type="ChEBI" id="CHEBI:33384"/>
    </ligand>
</feature>
<evidence type="ECO:0000256" key="1">
    <source>
        <dbReference type="ARBA" id="ARBA00004496"/>
    </source>
</evidence>
<dbReference type="InterPro" id="IPR002317">
    <property type="entry name" value="Ser-tRNA-ligase_type_1"/>
</dbReference>
<evidence type="ECO:0000256" key="6">
    <source>
        <dbReference type="ARBA" id="ARBA00022741"/>
    </source>
</evidence>
<evidence type="ECO:0000256" key="8">
    <source>
        <dbReference type="ARBA" id="ARBA00022917"/>
    </source>
</evidence>
<comment type="domain">
    <text evidence="12">Consists of two distinct domains, a catalytic core and a N-terminal extension that is involved in tRNA binding.</text>
</comment>
<feature type="binding site" evidence="12 14">
    <location>
        <begin position="261"/>
        <end position="263"/>
    </location>
    <ligand>
        <name>ATP</name>
        <dbReference type="ChEBI" id="CHEBI:30616"/>
    </ligand>
</feature>
<evidence type="ECO:0000256" key="2">
    <source>
        <dbReference type="ARBA" id="ARBA00005045"/>
    </source>
</evidence>
<evidence type="ECO:0000256" key="7">
    <source>
        <dbReference type="ARBA" id="ARBA00022840"/>
    </source>
</evidence>
<dbReference type="SUPFAM" id="SSF46589">
    <property type="entry name" value="tRNA-binding arm"/>
    <property type="match status" value="1"/>
</dbReference>
<evidence type="ECO:0000256" key="4">
    <source>
        <dbReference type="ARBA" id="ARBA00022490"/>
    </source>
</evidence>
<dbReference type="PRINTS" id="PR00981">
    <property type="entry name" value="TRNASYNTHSER"/>
</dbReference>
<sequence>MLDIRLFRERPEFVKERLALRGGEYPVDEVISLDRRRRELLQEVERLRHARKVASEEIGRLKRAGQDAQEQMQEVKRLGERLKELENELRTVEARLRALLLEIPNLPHESVPPGVDENDNQVIKRWGDLPTFDFTPKPHWELGEQLGIFDFARAAKITGSRFVVYRGAGARLERALIAFMLDLHTKEHGYQEVLPPFIVNEASMIGTGQLPKFKEDLFKLEDWDYYLIPTAEVPVTNLHRDEIIPEEALPLYYVAYTPCFRAEAGAHGRDVKGIIRQHQFNKVELVKFTHPETSYEELESLTFDAEEVLQKLGLPYRVVVLCTGDLGFAAAKTYDLEVWVPGQNRFVEISSCSNFEDYQARRANIRFRPKGGKKPRLVHTLNGSGLAVGRTLMAILENYQQRDGTVVVPEVLRPYLGGQEVIEPEKPPF</sequence>
<keyword evidence="15" id="KW-0175">Coiled coil</keyword>
<dbReference type="GO" id="GO:0006434">
    <property type="term" value="P:seryl-tRNA aminoacylation"/>
    <property type="evidence" value="ECO:0007669"/>
    <property type="project" value="UniProtKB-UniRule"/>
</dbReference>
<dbReference type="GO" id="GO:0005737">
    <property type="term" value="C:cytoplasm"/>
    <property type="evidence" value="ECO:0007669"/>
    <property type="project" value="UniProtKB-SubCell"/>
</dbReference>
<dbReference type="GO" id="GO:0005524">
    <property type="term" value="F:ATP binding"/>
    <property type="evidence" value="ECO:0007669"/>
    <property type="project" value="UniProtKB-UniRule"/>
</dbReference>
<dbReference type="Pfam" id="PF00587">
    <property type="entry name" value="tRNA-synt_2b"/>
    <property type="match status" value="1"/>
</dbReference>
<dbReference type="PANTHER" id="PTHR43697">
    <property type="entry name" value="SERYL-TRNA SYNTHETASE"/>
    <property type="match status" value="1"/>
</dbReference>
<dbReference type="InterPro" id="IPR045864">
    <property type="entry name" value="aa-tRNA-synth_II/BPL/LPL"/>
</dbReference>
<evidence type="ECO:0000256" key="9">
    <source>
        <dbReference type="ARBA" id="ARBA00023146"/>
    </source>
</evidence>
<comment type="function">
    <text evidence="12">Catalyzes the attachment of serine to tRNA(Ser). Is also able to aminoacylate tRNA(Sec) with serine, to form the misacylated tRNA L-seryl-tRNA(Sec), which will be further converted into selenocysteinyl-tRNA(Sec).</text>
</comment>
<dbReference type="SUPFAM" id="SSF55681">
    <property type="entry name" value="Class II aaRS and biotin synthetases"/>
    <property type="match status" value="1"/>
</dbReference>
<feature type="binding site" evidence="12 13">
    <location>
        <position position="284"/>
    </location>
    <ligand>
        <name>L-serine</name>
        <dbReference type="ChEBI" id="CHEBI:33384"/>
    </ligand>
</feature>
<dbReference type="PANTHER" id="PTHR43697:SF1">
    <property type="entry name" value="SERINE--TRNA LIGASE"/>
    <property type="match status" value="1"/>
</dbReference>
<dbReference type="PROSITE" id="PS50862">
    <property type="entry name" value="AA_TRNA_LIGASE_II"/>
    <property type="match status" value="1"/>
</dbReference>
<dbReference type="UniPathway" id="UPA00906">
    <property type="reaction ID" value="UER00895"/>
</dbReference>
<comment type="similarity">
    <text evidence="3 12">Belongs to the class-II aminoacyl-tRNA synthetase family. Type-1 seryl-tRNA synthetase subfamily.</text>
</comment>
<keyword evidence="6 12" id="KW-0547">Nucleotide-binding</keyword>
<evidence type="ECO:0000256" key="12">
    <source>
        <dbReference type="HAMAP-Rule" id="MF_00176"/>
    </source>
</evidence>
<dbReference type="GO" id="GO:0016260">
    <property type="term" value="P:selenocysteine biosynthetic process"/>
    <property type="evidence" value="ECO:0007669"/>
    <property type="project" value="UniProtKB-UniRule"/>
</dbReference>
<comment type="caution">
    <text evidence="12">Lacks conserved residue(s) required for the propagation of feature annotation.</text>
</comment>
<evidence type="ECO:0000259" key="16">
    <source>
        <dbReference type="PROSITE" id="PS50862"/>
    </source>
</evidence>
<dbReference type="Proteomes" id="UP000886101">
    <property type="component" value="Unassembled WGS sequence"/>
</dbReference>
<comment type="caution">
    <text evidence="17">The sequence shown here is derived from an EMBL/GenBank/DDBJ whole genome shotgun (WGS) entry which is preliminary data.</text>
</comment>